<dbReference type="GO" id="GO:0003700">
    <property type="term" value="F:DNA-binding transcription factor activity"/>
    <property type="evidence" value="ECO:0007669"/>
    <property type="project" value="InterPro"/>
</dbReference>
<evidence type="ECO:0000256" key="5">
    <source>
        <dbReference type="ARBA" id="ARBA00023016"/>
    </source>
</evidence>
<evidence type="ECO:0000256" key="6">
    <source>
        <dbReference type="ARBA" id="ARBA00023125"/>
    </source>
</evidence>
<dbReference type="PRINTS" id="PR00056">
    <property type="entry name" value="HSFDOMAIN"/>
</dbReference>
<comment type="similarity">
    <text evidence="9">Belongs to the HSF family.</text>
</comment>
<reference evidence="12 13" key="1">
    <citation type="journal article" date="2021" name="Hortic Res">
        <title>Chromosome-scale assembly of the Dendrobium chrysotoxum genome enhances the understanding of orchid evolution.</title>
        <authorList>
            <person name="Zhang Y."/>
            <person name="Zhang G.Q."/>
            <person name="Zhang D."/>
            <person name="Liu X.D."/>
            <person name="Xu X.Y."/>
            <person name="Sun W.H."/>
            <person name="Yu X."/>
            <person name="Zhu X."/>
            <person name="Wang Z.W."/>
            <person name="Zhao X."/>
            <person name="Zhong W.Y."/>
            <person name="Chen H."/>
            <person name="Yin W.L."/>
            <person name="Huang T."/>
            <person name="Niu S.C."/>
            <person name="Liu Z.J."/>
        </authorList>
    </citation>
    <scope>NUCLEOTIDE SEQUENCE [LARGE SCALE GENOMIC DNA]</scope>
    <source>
        <strain evidence="12">Lindl</strain>
    </source>
</reference>
<sequence>MESSHGGSSSPAPFLTKTYDMLDDPSTNSIVSWSTSGSSFIVWNPLDFARDLLPVYFKHNNFSSFIRQLNTYGFRKIDPERWEFANDEFIRGQKHLLKNIHRRKPIHSHSTPPLGTNVSMPLAESERQELKDEIGRLEHDKGTLIIELQKHTQNQLGMDLQMKDLEERLQGMVFRQRNLVSFLDQVIQKPGFLSSLIQQSDLHTKKRRLPKHDYFMDDASLQDEKNNSFLGLTRERFDGSFTSLLDIEPFEKMESSLNSLETFFQEVGQASGEDAFFEERLPCLTSAVAATDMHASSGETDIDRQSPTHHSGPSSSCPEDINLYSDLPDSPSQAQSPIIPVVDFHSLQTGTKGKVSDIDMNSEPAAHSRDQGIEIPATTMASGVNDTFWEQFLTENPCYSDAQESQSEKSDVDDGRRAEEAVTEQGSAWWNRKSVDNLTERMGHLTSTERTDN</sequence>
<dbReference type="PANTHER" id="PTHR10015:SF445">
    <property type="entry name" value="HEAT STRESS TRANSCRIPTION FACTOR A-4B-LIKE"/>
    <property type="match status" value="1"/>
</dbReference>
<dbReference type="Pfam" id="PF00447">
    <property type="entry name" value="HSF_DNA-bind"/>
    <property type="match status" value="1"/>
</dbReference>
<evidence type="ECO:0000256" key="2">
    <source>
        <dbReference type="ARBA" id="ARBA00011233"/>
    </source>
</evidence>
<keyword evidence="3" id="KW-0597">Phosphoprotein</keyword>
<feature type="compositionally biased region" description="Basic and acidic residues" evidence="10">
    <location>
        <begin position="406"/>
        <end position="420"/>
    </location>
</feature>
<keyword evidence="7" id="KW-0804">Transcription</keyword>
<evidence type="ECO:0000259" key="11">
    <source>
        <dbReference type="PROSITE" id="PS00434"/>
    </source>
</evidence>
<accession>A0AAV7FKN5</accession>
<dbReference type="GO" id="GO:0034605">
    <property type="term" value="P:cellular response to heat"/>
    <property type="evidence" value="ECO:0007669"/>
    <property type="project" value="TreeGrafter"/>
</dbReference>
<evidence type="ECO:0000256" key="4">
    <source>
        <dbReference type="ARBA" id="ARBA00023015"/>
    </source>
</evidence>
<dbReference type="PANTHER" id="PTHR10015">
    <property type="entry name" value="HEAT SHOCK TRANSCRIPTION FACTOR"/>
    <property type="match status" value="1"/>
</dbReference>
<feature type="domain" description="HSF-type DNA-binding" evidence="11">
    <location>
        <begin position="53"/>
        <end position="77"/>
    </location>
</feature>
<feature type="region of interest" description="Disordered" evidence="10">
    <location>
        <begin position="399"/>
        <end position="426"/>
    </location>
</feature>
<name>A0AAV7FKN5_DENCH</name>
<comment type="caution">
    <text evidence="12">The sequence shown here is derived from an EMBL/GenBank/DDBJ whole genome shotgun (WGS) entry which is preliminary data.</text>
</comment>
<gene>
    <name evidence="12" type="ORF">IEQ34_020646</name>
</gene>
<comment type="subunit">
    <text evidence="2">Homotrimer.</text>
</comment>
<dbReference type="Gene3D" id="1.10.10.10">
    <property type="entry name" value="Winged helix-like DNA-binding domain superfamily/Winged helix DNA-binding domain"/>
    <property type="match status" value="1"/>
</dbReference>
<evidence type="ECO:0000256" key="7">
    <source>
        <dbReference type="ARBA" id="ARBA00023163"/>
    </source>
</evidence>
<keyword evidence="13" id="KW-1185">Reference proteome</keyword>
<dbReference type="FunFam" id="1.10.10.10:FF:000057">
    <property type="entry name" value="Heat shock transcription factor 1"/>
    <property type="match status" value="1"/>
</dbReference>
<feature type="region of interest" description="Disordered" evidence="10">
    <location>
        <begin position="292"/>
        <end position="336"/>
    </location>
</feature>
<evidence type="ECO:0000313" key="13">
    <source>
        <dbReference type="Proteomes" id="UP000775213"/>
    </source>
</evidence>
<comment type="subcellular location">
    <subcellularLocation>
        <location evidence="1">Nucleus</location>
    </subcellularLocation>
</comment>
<proteinExistence type="inferred from homology"/>
<dbReference type="GO" id="GO:0005634">
    <property type="term" value="C:nucleus"/>
    <property type="evidence" value="ECO:0007669"/>
    <property type="project" value="UniProtKB-SubCell"/>
</dbReference>
<keyword evidence="4" id="KW-0805">Transcription regulation</keyword>
<keyword evidence="8" id="KW-0539">Nucleus</keyword>
<evidence type="ECO:0000313" key="12">
    <source>
        <dbReference type="EMBL" id="KAH0449954.1"/>
    </source>
</evidence>
<evidence type="ECO:0000256" key="1">
    <source>
        <dbReference type="ARBA" id="ARBA00004123"/>
    </source>
</evidence>
<dbReference type="AlphaFoldDB" id="A0AAV7FKN5"/>
<dbReference type="PROSITE" id="PS00434">
    <property type="entry name" value="HSF_DOMAIN"/>
    <property type="match status" value="1"/>
</dbReference>
<keyword evidence="5" id="KW-0346">Stress response</keyword>
<evidence type="ECO:0000256" key="3">
    <source>
        <dbReference type="ARBA" id="ARBA00022553"/>
    </source>
</evidence>
<dbReference type="InterPro" id="IPR036390">
    <property type="entry name" value="WH_DNA-bd_sf"/>
</dbReference>
<dbReference type="SUPFAM" id="SSF46785">
    <property type="entry name" value="Winged helix' DNA-binding domain"/>
    <property type="match status" value="1"/>
</dbReference>
<evidence type="ECO:0000256" key="9">
    <source>
        <dbReference type="RuleBase" id="RU004020"/>
    </source>
</evidence>
<dbReference type="InterPro" id="IPR036388">
    <property type="entry name" value="WH-like_DNA-bd_sf"/>
</dbReference>
<dbReference type="GO" id="GO:0000978">
    <property type="term" value="F:RNA polymerase II cis-regulatory region sequence-specific DNA binding"/>
    <property type="evidence" value="ECO:0007669"/>
    <property type="project" value="TreeGrafter"/>
</dbReference>
<dbReference type="Proteomes" id="UP000775213">
    <property type="component" value="Unassembled WGS sequence"/>
</dbReference>
<protein>
    <recommendedName>
        <fullName evidence="11">HSF-type DNA-binding domain-containing protein</fullName>
    </recommendedName>
</protein>
<organism evidence="12 13">
    <name type="scientific">Dendrobium chrysotoxum</name>
    <name type="common">Orchid</name>
    <dbReference type="NCBI Taxonomy" id="161865"/>
    <lineage>
        <taxon>Eukaryota</taxon>
        <taxon>Viridiplantae</taxon>
        <taxon>Streptophyta</taxon>
        <taxon>Embryophyta</taxon>
        <taxon>Tracheophyta</taxon>
        <taxon>Spermatophyta</taxon>
        <taxon>Magnoliopsida</taxon>
        <taxon>Liliopsida</taxon>
        <taxon>Asparagales</taxon>
        <taxon>Orchidaceae</taxon>
        <taxon>Epidendroideae</taxon>
        <taxon>Malaxideae</taxon>
        <taxon>Dendrobiinae</taxon>
        <taxon>Dendrobium</taxon>
    </lineage>
</organism>
<dbReference type="GO" id="GO:0006357">
    <property type="term" value="P:regulation of transcription by RNA polymerase II"/>
    <property type="evidence" value="ECO:0007669"/>
    <property type="project" value="TreeGrafter"/>
</dbReference>
<keyword evidence="6" id="KW-0238">DNA-binding</keyword>
<dbReference type="SMART" id="SM00415">
    <property type="entry name" value="HSF"/>
    <property type="match status" value="1"/>
</dbReference>
<dbReference type="EMBL" id="JAGFBR010000018">
    <property type="protein sequence ID" value="KAH0449954.1"/>
    <property type="molecule type" value="Genomic_DNA"/>
</dbReference>
<evidence type="ECO:0000256" key="10">
    <source>
        <dbReference type="SAM" id="MobiDB-lite"/>
    </source>
</evidence>
<feature type="compositionally biased region" description="Polar residues" evidence="10">
    <location>
        <begin position="308"/>
        <end position="317"/>
    </location>
</feature>
<dbReference type="InterPro" id="IPR000232">
    <property type="entry name" value="HSF_DNA-bd"/>
</dbReference>
<evidence type="ECO:0000256" key="8">
    <source>
        <dbReference type="ARBA" id="ARBA00023242"/>
    </source>
</evidence>